<dbReference type="InterPro" id="IPR011006">
    <property type="entry name" value="CheY-like_superfamily"/>
</dbReference>
<dbReference type="Gene3D" id="3.40.50.2300">
    <property type="match status" value="1"/>
</dbReference>
<evidence type="ECO:0000313" key="4">
    <source>
        <dbReference type="Proteomes" id="UP000655589"/>
    </source>
</evidence>
<proteinExistence type="predicted"/>
<dbReference type="PROSITE" id="PS50110">
    <property type="entry name" value="RESPONSE_REGULATORY"/>
    <property type="match status" value="1"/>
</dbReference>
<protein>
    <submittedName>
        <fullName evidence="3">Two-component system response regulator</fullName>
    </submittedName>
</protein>
<dbReference type="Proteomes" id="UP000655589">
    <property type="component" value="Unassembled WGS sequence"/>
</dbReference>
<dbReference type="EMBL" id="BMPT01000005">
    <property type="protein sequence ID" value="GGM20942.1"/>
    <property type="molecule type" value="Genomic_DNA"/>
</dbReference>
<comment type="caution">
    <text evidence="3">The sequence shown here is derived from an EMBL/GenBank/DDBJ whole genome shotgun (WGS) entry which is preliminary data.</text>
</comment>
<evidence type="ECO:0000256" key="1">
    <source>
        <dbReference type="PROSITE-ProRule" id="PRU00169"/>
    </source>
</evidence>
<name>A0A8H9GG48_9MICO</name>
<dbReference type="InterPro" id="IPR052893">
    <property type="entry name" value="TCS_response_regulator"/>
</dbReference>
<evidence type="ECO:0000313" key="3">
    <source>
        <dbReference type="EMBL" id="GGM20942.1"/>
    </source>
</evidence>
<evidence type="ECO:0000259" key="2">
    <source>
        <dbReference type="PROSITE" id="PS50110"/>
    </source>
</evidence>
<reference evidence="3" key="2">
    <citation type="submission" date="2020-09" db="EMBL/GenBank/DDBJ databases">
        <authorList>
            <person name="Sun Q."/>
            <person name="Ohkuma M."/>
        </authorList>
    </citation>
    <scope>NUCLEOTIDE SEQUENCE</scope>
    <source>
        <strain evidence="3">JCM 3051</strain>
    </source>
</reference>
<dbReference type="CDD" id="cd17557">
    <property type="entry name" value="REC_Rcp-like"/>
    <property type="match status" value="1"/>
</dbReference>
<feature type="domain" description="Response regulatory" evidence="2">
    <location>
        <begin position="8"/>
        <end position="133"/>
    </location>
</feature>
<sequence length="145" mass="15991">MSGNKVMEILLVEDDPGDVLMTKEAFEDHRVPNRVSVVGDGVSALEFLRKQGEFEDAPTPDLVLLDLNLPKMDGLEVLAVAKGDPMLRHIPVVVLTTSDAQEDVVGSYSLHANAYVTKPVDFEEFIAAVRRIDEFFVSVVRLPGR</sequence>
<dbReference type="PANTHER" id="PTHR44520">
    <property type="entry name" value="RESPONSE REGULATOR RCP1-RELATED"/>
    <property type="match status" value="1"/>
</dbReference>
<keyword evidence="4" id="KW-1185">Reference proteome</keyword>
<dbReference type="Pfam" id="PF00072">
    <property type="entry name" value="Response_reg"/>
    <property type="match status" value="1"/>
</dbReference>
<dbReference type="PANTHER" id="PTHR44520:SF2">
    <property type="entry name" value="RESPONSE REGULATOR RCP1"/>
    <property type="match status" value="1"/>
</dbReference>
<accession>A0A8H9GG48</accession>
<reference evidence="3" key="1">
    <citation type="journal article" date="2014" name="Int. J. Syst. Evol. Microbiol.">
        <title>Complete genome sequence of Corynebacterium casei LMG S-19264T (=DSM 44701T), isolated from a smear-ripened cheese.</title>
        <authorList>
            <consortium name="US DOE Joint Genome Institute (JGI-PGF)"/>
            <person name="Walter F."/>
            <person name="Albersmeier A."/>
            <person name="Kalinowski J."/>
            <person name="Ruckert C."/>
        </authorList>
    </citation>
    <scope>NUCLEOTIDE SEQUENCE</scope>
    <source>
        <strain evidence="3">JCM 3051</strain>
    </source>
</reference>
<keyword evidence="1" id="KW-0597">Phosphoprotein</keyword>
<dbReference type="AlphaFoldDB" id="A0A8H9GG48"/>
<dbReference type="GO" id="GO:0000160">
    <property type="term" value="P:phosphorelay signal transduction system"/>
    <property type="evidence" value="ECO:0007669"/>
    <property type="project" value="InterPro"/>
</dbReference>
<gene>
    <name evidence="3" type="ORF">GCM10010102_15790</name>
</gene>
<dbReference type="InterPro" id="IPR001789">
    <property type="entry name" value="Sig_transdc_resp-reg_receiver"/>
</dbReference>
<feature type="modified residue" description="4-aspartylphosphate" evidence="1">
    <location>
        <position position="66"/>
    </location>
</feature>
<dbReference type="SUPFAM" id="SSF52172">
    <property type="entry name" value="CheY-like"/>
    <property type="match status" value="1"/>
</dbReference>
<organism evidence="3 4">
    <name type="scientific">Promicromonospora citrea</name>
    <dbReference type="NCBI Taxonomy" id="43677"/>
    <lineage>
        <taxon>Bacteria</taxon>
        <taxon>Bacillati</taxon>
        <taxon>Actinomycetota</taxon>
        <taxon>Actinomycetes</taxon>
        <taxon>Micrococcales</taxon>
        <taxon>Promicromonosporaceae</taxon>
        <taxon>Promicromonospora</taxon>
    </lineage>
</organism>
<dbReference type="SMART" id="SM00448">
    <property type="entry name" value="REC"/>
    <property type="match status" value="1"/>
</dbReference>